<keyword evidence="6 10" id="KW-1133">Transmembrane helix</keyword>
<keyword evidence="5 10" id="KW-0812">Transmembrane</keyword>
<evidence type="ECO:0000256" key="6">
    <source>
        <dbReference type="ARBA" id="ARBA00022989"/>
    </source>
</evidence>
<keyword evidence="4" id="KW-0997">Cell inner membrane</keyword>
<dbReference type="OrthoDB" id="4804620at2"/>
<keyword evidence="2" id="KW-0813">Transport</keyword>
<accession>A0A543FFX3</accession>
<comment type="caution">
    <text evidence="12">The sequence shown here is derived from an EMBL/GenBank/DDBJ whole genome shotgun (WGS) entry which is preliminary data.</text>
</comment>
<dbReference type="PANTHER" id="PTHR35011:SF4">
    <property type="entry name" value="SLL1102 PROTEIN"/>
    <property type="match status" value="1"/>
</dbReference>
<feature type="transmembrane region" description="Helical" evidence="10">
    <location>
        <begin position="115"/>
        <end position="145"/>
    </location>
</feature>
<evidence type="ECO:0000256" key="5">
    <source>
        <dbReference type="ARBA" id="ARBA00022692"/>
    </source>
</evidence>
<dbReference type="GO" id="GO:0005886">
    <property type="term" value="C:plasma membrane"/>
    <property type="evidence" value="ECO:0007669"/>
    <property type="project" value="UniProtKB-SubCell"/>
</dbReference>
<dbReference type="EMBL" id="VFPG01000001">
    <property type="protein sequence ID" value="TQM32662.1"/>
    <property type="molecule type" value="Genomic_DNA"/>
</dbReference>
<name>A0A543FFX3_9NOCA</name>
<evidence type="ECO:0000256" key="7">
    <source>
        <dbReference type="ARBA" id="ARBA00023136"/>
    </source>
</evidence>
<feature type="domain" description="Tripartite ATP-independent periplasmic transporters DctQ component" evidence="11">
    <location>
        <begin position="51"/>
        <end position="186"/>
    </location>
</feature>
<organism evidence="12 13">
    <name type="scientific">Nocardia bhagyanarayanae</name>
    <dbReference type="NCBI Taxonomy" id="1215925"/>
    <lineage>
        <taxon>Bacteria</taxon>
        <taxon>Bacillati</taxon>
        <taxon>Actinomycetota</taxon>
        <taxon>Actinomycetes</taxon>
        <taxon>Mycobacteriales</taxon>
        <taxon>Nocardiaceae</taxon>
        <taxon>Nocardia</taxon>
    </lineage>
</organism>
<reference evidence="12 13" key="1">
    <citation type="submission" date="2019-06" db="EMBL/GenBank/DDBJ databases">
        <title>Sequencing the genomes of 1000 actinobacteria strains.</title>
        <authorList>
            <person name="Klenk H.-P."/>
        </authorList>
    </citation>
    <scope>NUCLEOTIDE SEQUENCE [LARGE SCALE GENOMIC DNA]</scope>
    <source>
        <strain evidence="12 13">DSM 103495</strain>
    </source>
</reference>
<comment type="subcellular location">
    <subcellularLocation>
        <location evidence="1">Cell inner membrane</location>
        <topology evidence="1">Multi-pass membrane protein</topology>
    </subcellularLocation>
</comment>
<evidence type="ECO:0000256" key="3">
    <source>
        <dbReference type="ARBA" id="ARBA00022475"/>
    </source>
</evidence>
<evidence type="ECO:0000313" key="13">
    <source>
        <dbReference type="Proteomes" id="UP000316331"/>
    </source>
</evidence>
<evidence type="ECO:0000259" key="11">
    <source>
        <dbReference type="Pfam" id="PF04290"/>
    </source>
</evidence>
<keyword evidence="13" id="KW-1185">Reference proteome</keyword>
<dbReference type="PANTHER" id="PTHR35011">
    <property type="entry name" value="2,3-DIKETO-L-GULONATE TRAP TRANSPORTER SMALL PERMEASE PROTEIN YIAM"/>
    <property type="match status" value="1"/>
</dbReference>
<dbReference type="InterPro" id="IPR055348">
    <property type="entry name" value="DctQ"/>
</dbReference>
<feature type="transmembrane region" description="Helical" evidence="10">
    <location>
        <begin position="36"/>
        <end position="57"/>
    </location>
</feature>
<keyword evidence="7 10" id="KW-0472">Membrane</keyword>
<feature type="transmembrane region" description="Helical" evidence="10">
    <location>
        <begin position="69"/>
        <end position="94"/>
    </location>
</feature>
<evidence type="ECO:0000256" key="4">
    <source>
        <dbReference type="ARBA" id="ARBA00022519"/>
    </source>
</evidence>
<dbReference type="AlphaFoldDB" id="A0A543FFX3"/>
<evidence type="ECO:0000256" key="1">
    <source>
        <dbReference type="ARBA" id="ARBA00004429"/>
    </source>
</evidence>
<evidence type="ECO:0000256" key="10">
    <source>
        <dbReference type="SAM" id="Phobius"/>
    </source>
</evidence>
<proteinExistence type="inferred from homology"/>
<evidence type="ECO:0000256" key="8">
    <source>
        <dbReference type="ARBA" id="ARBA00038436"/>
    </source>
</evidence>
<dbReference type="Pfam" id="PF04290">
    <property type="entry name" value="DctQ"/>
    <property type="match status" value="1"/>
</dbReference>
<dbReference type="Proteomes" id="UP000316331">
    <property type="component" value="Unassembled WGS sequence"/>
</dbReference>
<gene>
    <name evidence="12" type="ORF">FB390_4356</name>
</gene>
<comment type="similarity">
    <text evidence="8">Belongs to the TRAP transporter small permease family.</text>
</comment>
<evidence type="ECO:0000256" key="2">
    <source>
        <dbReference type="ARBA" id="ARBA00022448"/>
    </source>
</evidence>
<keyword evidence="3" id="KW-1003">Cell membrane</keyword>
<evidence type="ECO:0000313" key="12">
    <source>
        <dbReference type="EMBL" id="TQM32662.1"/>
    </source>
</evidence>
<dbReference type="InterPro" id="IPR007387">
    <property type="entry name" value="TRAP_DctQ"/>
</dbReference>
<feature type="region of interest" description="Disordered" evidence="9">
    <location>
        <begin position="201"/>
        <end position="221"/>
    </location>
</feature>
<sequence length="221" mass="23720">MSTTIVHPFRHGTAQRTMFGYRTDEHPKLDRVQNGISAVCGAIAGVAIVAIVVLTLVDVVLRTFFSVTLGWSVAFIEMYLLTVVAFFGLVTAYRSGAHVAVTSLFYRLGVRMRKVLLILAYLVLLIGMGALLAAGTEGLLFAIGIDEGPIRGSSELLIPGWVMRAILPASMVLGMIVVLIDLVRELIAPWHVTATDYDPGDTPEIPIATSHAGTDTAEGAR</sequence>
<evidence type="ECO:0000256" key="9">
    <source>
        <dbReference type="SAM" id="MobiDB-lite"/>
    </source>
</evidence>
<feature type="transmembrane region" description="Helical" evidence="10">
    <location>
        <begin position="165"/>
        <end position="183"/>
    </location>
</feature>
<protein>
    <submittedName>
        <fullName evidence="12">TRAP-type C4-dicarboxylate transport system permease small subunit</fullName>
    </submittedName>
</protein>